<name>A0A4R6ZU41_9GAMM</name>
<feature type="signal peptide" evidence="1">
    <location>
        <begin position="1"/>
        <end position="20"/>
    </location>
</feature>
<feature type="chain" id="PRO_5020412860" evidence="1">
    <location>
        <begin position="21"/>
        <end position="131"/>
    </location>
</feature>
<accession>A0A4R6ZU41</accession>
<gene>
    <name evidence="2" type="ORF">DFP85_10463</name>
</gene>
<dbReference type="Pfam" id="PF06366">
    <property type="entry name" value="FlhE"/>
    <property type="match status" value="1"/>
</dbReference>
<dbReference type="EMBL" id="SNZJ01000004">
    <property type="protein sequence ID" value="TDR56148.1"/>
    <property type="molecule type" value="Genomic_DNA"/>
</dbReference>
<dbReference type="AlphaFoldDB" id="A0A4R6ZU41"/>
<dbReference type="InterPro" id="IPR009420">
    <property type="entry name" value="FlhE"/>
</dbReference>
<dbReference type="Proteomes" id="UP000295212">
    <property type="component" value="Unassembled WGS sequence"/>
</dbReference>
<protein>
    <submittedName>
        <fullName evidence="2">Protein FlhE</fullName>
    </submittedName>
</protein>
<proteinExistence type="predicted"/>
<evidence type="ECO:0000313" key="3">
    <source>
        <dbReference type="Proteomes" id="UP000295212"/>
    </source>
</evidence>
<evidence type="ECO:0000256" key="1">
    <source>
        <dbReference type="SAM" id="SignalP"/>
    </source>
</evidence>
<sequence>MKLRTALALVGMLVAADAHATGSWSQQVPGPLLTSPGRTVETLLSPPDAASLSGQLVTRVRWRFDHDSAPGGFEGSLCHQEACVEVIHPFGWTDALYGKPADRSLHFRFRRLSPQGPPIKIRYLQVIVDYR</sequence>
<reference evidence="2 3" key="1">
    <citation type="submission" date="2019-03" db="EMBL/GenBank/DDBJ databases">
        <title>Genomic Encyclopedia of Type Strains, Phase III (KMG-III): the genomes of soil and plant-associated and newly described type strains.</title>
        <authorList>
            <person name="Whitman W."/>
        </authorList>
    </citation>
    <scope>NUCLEOTIDE SEQUENCE [LARGE SCALE GENOMIC DNA]</scope>
    <source>
        <strain evidence="2 3">CECT 5797</strain>
    </source>
</reference>
<keyword evidence="1" id="KW-0732">Signal</keyword>
<evidence type="ECO:0000313" key="2">
    <source>
        <dbReference type="EMBL" id="TDR56148.1"/>
    </source>
</evidence>
<comment type="caution">
    <text evidence="2">The sequence shown here is derived from an EMBL/GenBank/DDBJ whole genome shotgun (WGS) entry which is preliminary data.</text>
</comment>
<dbReference type="OrthoDB" id="7064581at2"/>
<organism evidence="2 3">
    <name type="scientific">Halomonas ventosae</name>
    <dbReference type="NCBI Taxonomy" id="229007"/>
    <lineage>
        <taxon>Bacteria</taxon>
        <taxon>Pseudomonadati</taxon>
        <taxon>Pseudomonadota</taxon>
        <taxon>Gammaproteobacteria</taxon>
        <taxon>Oceanospirillales</taxon>
        <taxon>Halomonadaceae</taxon>
        <taxon>Halomonas</taxon>
    </lineage>
</organism>
<dbReference type="RefSeq" id="WP_133635099.1">
    <property type="nucleotide sequence ID" value="NZ_SNZJ01000004.1"/>
</dbReference>